<evidence type="ECO:0000313" key="1">
    <source>
        <dbReference type="EMBL" id="VEB56683.1"/>
    </source>
</evidence>
<name>A0A447TZ60_SALET</name>
<dbReference type="Proteomes" id="UP000269208">
    <property type="component" value="Chromosome"/>
</dbReference>
<protein>
    <submittedName>
        <fullName evidence="1">NADH dehydrogenase I chain G</fullName>
        <ecNumber evidence="1">1.6.5.3</ecNumber>
        <ecNumber evidence="1">1.6.99.5</ecNumber>
    </submittedName>
</protein>
<reference evidence="1 2" key="1">
    <citation type="submission" date="2018-12" db="EMBL/GenBank/DDBJ databases">
        <authorList>
            <consortium name="Pathogen Informatics"/>
        </authorList>
    </citation>
    <scope>NUCLEOTIDE SEQUENCE [LARGE SCALE GENOMIC DNA]</scope>
    <source>
        <strain evidence="1 2">NCTC6754</strain>
    </source>
</reference>
<dbReference type="AlphaFoldDB" id="A0A447TZ60"/>
<sequence length="59" mass="6753">MDWTQLDHVIDAVIAAMPQFAGIKDAAPDATFRIRGQKLAREPHRLQRSYGDARQYQRA</sequence>
<proteinExistence type="predicted"/>
<organism evidence="1 2">
    <name type="scientific">Salmonella enterica I</name>
    <dbReference type="NCBI Taxonomy" id="59201"/>
    <lineage>
        <taxon>Bacteria</taxon>
        <taxon>Pseudomonadati</taxon>
        <taxon>Pseudomonadota</taxon>
        <taxon>Gammaproteobacteria</taxon>
        <taxon>Enterobacterales</taxon>
        <taxon>Enterobacteriaceae</taxon>
        <taxon>Salmonella</taxon>
    </lineage>
</organism>
<keyword evidence="1" id="KW-0560">Oxidoreductase</keyword>
<dbReference type="EMBL" id="LR134190">
    <property type="protein sequence ID" value="VEB56683.1"/>
    <property type="molecule type" value="Genomic_DNA"/>
</dbReference>
<evidence type="ECO:0000313" key="2">
    <source>
        <dbReference type="Proteomes" id="UP000269208"/>
    </source>
</evidence>
<dbReference type="GO" id="GO:0016491">
    <property type="term" value="F:oxidoreductase activity"/>
    <property type="evidence" value="ECO:0007669"/>
    <property type="project" value="UniProtKB-KW"/>
</dbReference>
<gene>
    <name evidence="1" type="primary">nuoG_6</name>
    <name evidence="1" type="ORF">NCTC6754_04500</name>
</gene>
<dbReference type="EC" id="1.6.99.5" evidence="1"/>
<accession>A0A447TZ60</accession>
<dbReference type="EC" id="1.6.5.3" evidence="1"/>